<protein>
    <submittedName>
        <fullName evidence="2">Transcriptional regulator</fullName>
    </submittedName>
</protein>
<name>A0A5M3PP81_9GAMM</name>
<dbReference type="InterPro" id="IPR025159">
    <property type="entry name" value="AbiEi_N"/>
</dbReference>
<dbReference type="RefSeq" id="WP_228715169.1">
    <property type="nucleotide sequence ID" value="NZ_BGZH01000001.1"/>
</dbReference>
<feature type="domain" description="AbiEi antitoxin N-terminal" evidence="1">
    <location>
        <begin position="13"/>
        <end position="60"/>
    </location>
</feature>
<dbReference type="AlphaFoldDB" id="A0A5M3PP81"/>
<reference evidence="2 3" key="1">
    <citation type="journal article" date="2019" name="J. Gen. Appl. Microbiol.">
        <title>Aerobic degradation of cis-dichloroethene by the marine bacterium Marinobacter salsuginis strain 5N-3.</title>
        <authorList>
            <person name="Inoue Y."/>
            <person name="Fukunaga Y."/>
            <person name="Katsumata H."/>
            <person name="Ohji S."/>
            <person name="Hosoyama A."/>
            <person name="Mori K."/>
            <person name="Ando K."/>
        </authorList>
    </citation>
    <scope>NUCLEOTIDE SEQUENCE [LARGE SCALE GENOMIC DNA]</scope>
    <source>
        <strain evidence="2 3">5N-3</strain>
    </source>
</reference>
<gene>
    <name evidence="2" type="ORF">MS5N3_20170</name>
</gene>
<evidence type="ECO:0000313" key="2">
    <source>
        <dbReference type="EMBL" id="GBO84566.1"/>
    </source>
</evidence>
<organism evidence="2 3">
    <name type="scientific">Marinobacter salsuginis</name>
    <dbReference type="NCBI Taxonomy" id="418719"/>
    <lineage>
        <taxon>Bacteria</taxon>
        <taxon>Pseudomonadati</taxon>
        <taxon>Pseudomonadota</taxon>
        <taxon>Gammaproteobacteria</taxon>
        <taxon>Pseudomonadales</taxon>
        <taxon>Marinobacteraceae</taxon>
        <taxon>Marinobacter</taxon>
    </lineage>
</organism>
<evidence type="ECO:0000313" key="3">
    <source>
        <dbReference type="Proteomes" id="UP000340077"/>
    </source>
</evidence>
<dbReference type="EMBL" id="BGZH01000001">
    <property type="protein sequence ID" value="GBO84566.1"/>
    <property type="molecule type" value="Genomic_DNA"/>
</dbReference>
<accession>A0A5M3PP81</accession>
<sequence>MSGSDSARSSRSELQSLFRQHGGQLRLSEALARGYSRYQFYLLRDEGLIEPVSRGLYRLADLPQIENPDLMAAATRFSHSVLCLISALDWHGITTQIPHQIHLAVERDARLPVLDYPPVAGYRFSGRAFSAGIDRVDVDGIVLNVYNPEKTLADCFKFRNRIGIDVVLEALELYRTCKTFLPGRLMEYARICRVANVMAPYLEAKREMPAKVL</sequence>
<proteinExistence type="predicted"/>
<keyword evidence="3" id="KW-1185">Reference proteome</keyword>
<comment type="caution">
    <text evidence="2">The sequence shown here is derived from an EMBL/GenBank/DDBJ whole genome shotgun (WGS) entry which is preliminary data.</text>
</comment>
<evidence type="ECO:0000259" key="1">
    <source>
        <dbReference type="Pfam" id="PF13338"/>
    </source>
</evidence>
<dbReference type="Proteomes" id="UP000340077">
    <property type="component" value="Unassembled WGS sequence"/>
</dbReference>
<dbReference type="Pfam" id="PF13338">
    <property type="entry name" value="AbiEi_4"/>
    <property type="match status" value="1"/>
</dbReference>